<reference evidence="5" key="1">
    <citation type="submission" date="2016-10" db="EMBL/GenBank/DDBJ databases">
        <authorList>
            <person name="Varghese N."/>
            <person name="Submissions S."/>
        </authorList>
    </citation>
    <scope>NUCLEOTIDE SEQUENCE [LARGE SCALE GENOMIC DNA]</scope>
    <source>
        <strain evidence="5">CGMCC 1.10218</strain>
    </source>
</reference>
<organism evidence="4 5">
    <name type="scientific">Deinococcus reticulitermitis</name>
    <dbReference type="NCBI Taxonomy" id="856736"/>
    <lineage>
        <taxon>Bacteria</taxon>
        <taxon>Thermotogati</taxon>
        <taxon>Deinococcota</taxon>
        <taxon>Deinococci</taxon>
        <taxon>Deinococcales</taxon>
        <taxon>Deinococcaceae</taxon>
        <taxon>Deinococcus</taxon>
    </lineage>
</organism>
<dbReference type="GO" id="GO:0071281">
    <property type="term" value="P:cellular response to iron ion"/>
    <property type="evidence" value="ECO:0007669"/>
    <property type="project" value="TreeGrafter"/>
</dbReference>
<evidence type="ECO:0000313" key="5">
    <source>
        <dbReference type="Proteomes" id="UP000199223"/>
    </source>
</evidence>
<protein>
    <submittedName>
        <fullName evidence="4">Iron complex transport system substrate-binding protein</fullName>
    </submittedName>
</protein>
<dbReference type="CDD" id="cd01143">
    <property type="entry name" value="YvrC"/>
    <property type="match status" value="1"/>
</dbReference>
<dbReference type="InterPro" id="IPR002491">
    <property type="entry name" value="ABC_transptr_periplasmic_BD"/>
</dbReference>
<dbReference type="PROSITE" id="PS50983">
    <property type="entry name" value="FE_B12_PBP"/>
    <property type="match status" value="1"/>
</dbReference>
<feature type="signal peptide" evidence="2">
    <location>
        <begin position="1"/>
        <end position="28"/>
    </location>
</feature>
<evidence type="ECO:0000256" key="1">
    <source>
        <dbReference type="ARBA" id="ARBA00022729"/>
    </source>
</evidence>
<dbReference type="Pfam" id="PF01497">
    <property type="entry name" value="Peripla_BP_2"/>
    <property type="match status" value="1"/>
</dbReference>
<dbReference type="SUPFAM" id="SSF53807">
    <property type="entry name" value="Helical backbone' metal receptor"/>
    <property type="match status" value="1"/>
</dbReference>
<dbReference type="EMBL" id="FNZA01000028">
    <property type="protein sequence ID" value="SEJ88255.1"/>
    <property type="molecule type" value="Genomic_DNA"/>
</dbReference>
<dbReference type="RefSeq" id="WP_092265691.1">
    <property type="nucleotide sequence ID" value="NZ_FNZA01000028.1"/>
</dbReference>
<dbReference type="PANTHER" id="PTHR30535">
    <property type="entry name" value="VITAMIN B12-BINDING PROTEIN"/>
    <property type="match status" value="1"/>
</dbReference>
<sequence>MHRVTLARLRPLPLLALSLALCAGAAEATRYPLVLTDDLGRKVTVRAEPARIVSVLPSNTETLCAIGACGKLVAVDDFSLYPKQAAALPKVGGLYDANVERIVSLKPDLVILSKYGKLAEQLDKLGIPNVAVNPETYEDVFSKLNVLGRVVNREAQAKALNVSLRREIAKVEILTKSAVRKPTVYFEIDPTPYSVGPNSFMGVLLTKAGARNVIPASLGDFPKVDPELIVKANPQLILGADLKTVAARPGWNGIQAVKAGRVQDVPRELSTILSIPGPRLGQALRGLAKLVHPELFR</sequence>
<dbReference type="AlphaFoldDB" id="A0A1H7CR23"/>
<accession>A0A1H7CR23</accession>
<dbReference type="Gene3D" id="3.40.50.1980">
    <property type="entry name" value="Nitrogenase molybdenum iron protein domain"/>
    <property type="match status" value="2"/>
</dbReference>
<feature type="domain" description="Fe/B12 periplasmic-binding" evidence="3">
    <location>
        <begin position="51"/>
        <end position="295"/>
    </location>
</feature>
<keyword evidence="1 2" id="KW-0732">Signal</keyword>
<name>A0A1H7CR23_9DEIO</name>
<dbReference type="InterPro" id="IPR054828">
    <property type="entry name" value="Vit_B12_bind_prot"/>
</dbReference>
<dbReference type="Proteomes" id="UP000199223">
    <property type="component" value="Unassembled WGS sequence"/>
</dbReference>
<gene>
    <name evidence="4" type="ORF">SAMN04488058_12810</name>
</gene>
<dbReference type="STRING" id="856736.SAMN04488058_12810"/>
<feature type="chain" id="PRO_5011639720" evidence="2">
    <location>
        <begin position="29"/>
        <end position="297"/>
    </location>
</feature>
<keyword evidence="5" id="KW-1185">Reference proteome</keyword>
<dbReference type="PANTHER" id="PTHR30535:SF34">
    <property type="entry name" value="MOLYBDATE-BINDING PROTEIN MOLA"/>
    <property type="match status" value="1"/>
</dbReference>
<evidence type="ECO:0000259" key="3">
    <source>
        <dbReference type="PROSITE" id="PS50983"/>
    </source>
</evidence>
<evidence type="ECO:0000256" key="2">
    <source>
        <dbReference type="SAM" id="SignalP"/>
    </source>
</evidence>
<evidence type="ECO:0000313" key="4">
    <source>
        <dbReference type="EMBL" id="SEJ88255.1"/>
    </source>
</evidence>
<proteinExistence type="predicted"/>
<dbReference type="NCBIfam" id="NF038402">
    <property type="entry name" value="TroA_like"/>
    <property type="match status" value="1"/>
</dbReference>
<dbReference type="InterPro" id="IPR050902">
    <property type="entry name" value="ABC_Transporter_SBP"/>
</dbReference>
<dbReference type="OrthoDB" id="9787830at2"/>